<dbReference type="Gene3D" id="6.10.280.50">
    <property type="match status" value="1"/>
</dbReference>
<name>A0ABZ3H8Y0_9BACT</name>
<dbReference type="Pfam" id="PF04325">
    <property type="entry name" value="DUF465"/>
    <property type="match status" value="1"/>
</dbReference>
<proteinExistence type="predicted"/>
<organism evidence="1 2">
    <name type="scientific">Sulfurimonas diazotrophicus</name>
    <dbReference type="NCBI Taxonomy" id="3131939"/>
    <lineage>
        <taxon>Bacteria</taxon>
        <taxon>Pseudomonadati</taxon>
        <taxon>Campylobacterota</taxon>
        <taxon>Epsilonproteobacteria</taxon>
        <taxon>Campylobacterales</taxon>
        <taxon>Sulfurimonadaceae</taxon>
        <taxon>Sulfurimonas</taxon>
    </lineage>
</organism>
<keyword evidence="2" id="KW-1185">Reference proteome</keyword>
<protein>
    <submittedName>
        <fullName evidence="1">DUF465 domain-containing protein</fullName>
    </submittedName>
</protein>
<evidence type="ECO:0000313" key="2">
    <source>
        <dbReference type="Proteomes" id="UP001447842"/>
    </source>
</evidence>
<dbReference type="RefSeq" id="WP_345970054.1">
    <property type="nucleotide sequence ID" value="NZ_CP147920.1"/>
</dbReference>
<evidence type="ECO:0000313" key="1">
    <source>
        <dbReference type="EMBL" id="XAU14987.1"/>
    </source>
</evidence>
<accession>A0ABZ3H8Y0</accession>
<gene>
    <name evidence="1" type="ORF">WCY31_12195</name>
</gene>
<dbReference type="InterPro" id="IPR007420">
    <property type="entry name" value="DUF465"/>
</dbReference>
<dbReference type="InterPro" id="IPR038444">
    <property type="entry name" value="DUF465_sf"/>
</dbReference>
<sequence>MLHEYREIITKMKEDGSANAHFLKIFERHNELDDLIEKGESGQIPMDDVEIEKLKKEKLLLKDEAYAEIIKYKKENDL</sequence>
<dbReference type="EMBL" id="CP147920">
    <property type="protein sequence ID" value="XAU14987.1"/>
    <property type="molecule type" value="Genomic_DNA"/>
</dbReference>
<reference evidence="1 2" key="1">
    <citation type="submission" date="2024-03" db="EMBL/GenBank/DDBJ databases">
        <title>Sulfurimonas sp. HSL3-1.</title>
        <authorList>
            <person name="Wang S."/>
        </authorList>
    </citation>
    <scope>NUCLEOTIDE SEQUENCE [LARGE SCALE GENOMIC DNA]</scope>
    <source>
        <strain evidence="1 2">HSL3-1</strain>
    </source>
</reference>
<dbReference type="Proteomes" id="UP001447842">
    <property type="component" value="Chromosome"/>
</dbReference>